<organism evidence="1 2">
    <name type="scientific">Armillaria novae-zelandiae</name>
    <dbReference type="NCBI Taxonomy" id="153914"/>
    <lineage>
        <taxon>Eukaryota</taxon>
        <taxon>Fungi</taxon>
        <taxon>Dikarya</taxon>
        <taxon>Basidiomycota</taxon>
        <taxon>Agaricomycotina</taxon>
        <taxon>Agaricomycetes</taxon>
        <taxon>Agaricomycetidae</taxon>
        <taxon>Agaricales</taxon>
        <taxon>Marasmiineae</taxon>
        <taxon>Physalacriaceae</taxon>
        <taxon>Armillaria</taxon>
    </lineage>
</organism>
<keyword evidence="2" id="KW-1185">Reference proteome</keyword>
<feature type="non-terminal residue" evidence="1">
    <location>
        <position position="1"/>
    </location>
</feature>
<proteinExistence type="predicted"/>
<accession>A0AA39PQW1</accession>
<dbReference type="Proteomes" id="UP001175227">
    <property type="component" value="Unassembled WGS sequence"/>
</dbReference>
<sequence length="132" mass="14843">PFCKVSTLLPDVAAPKTNIEVVPIMPPSFLQRDPHGGRDAARQQRWSLLEEFVQKARKSDGDFWTSVRDITDPKPRPPRISLDKMTAEFSARVNVPDIIPEDFDEVALLQAALEADSIPRVTVDHTEGQYFS</sequence>
<evidence type="ECO:0000313" key="2">
    <source>
        <dbReference type="Proteomes" id="UP001175227"/>
    </source>
</evidence>
<protein>
    <submittedName>
        <fullName evidence="1">Uncharacterized protein</fullName>
    </submittedName>
</protein>
<evidence type="ECO:0000313" key="1">
    <source>
        <dbReference type="EMBL" id="KAK0488544.1"/>
    </source>
</evidence>
<gene>
    <name evidence="1" type="ORF">IW261DRAFT_1306753</name>
</gene>
<feature type="non-terminal residue" evidence="1">
    <location>
        <position position="132"/>
    </location>
</feature>
<name>A0AA39PQW1_9AGAR</name>
<comment type="caution">
    <text evidence="1">The sequence shown here is derived from an EMBL/GenBank/DDBJ whole genome shotgun (WGS) entry which is preliminary data.</text>
</comment>
<dbReference type="EMBL" id="JAUEPR010000002">
    <property type="protein sequence ID" value="KAK0488544.1"/>
    <property type="molecule type" value="Genomic_DNA"/>
</dbReference>
<reference evidence="1" key="1">
    <citation type="submission" date="2023-06" db="EMBL/GenBank/DDBJ databases">
        <authorList>
            <consortium name="Lawrence Berkeley National Laboratory"/>
            <person name="Ahrendt S."/>
            <person name="Sahu N."/>
            <person name="Indic B."/>
            <person name="Wong-Bajracharya J."/>
            <person name="Merenyi Z."/>
            <person name="Ke H.-M."/>
            <person name="Monk M."/>
            <person name="Kocsube S."/>
            <person name="Drula E."/>
            <person name="Lipzen A."/>
            <person name="Balint B."/>
            <person name="Henrissat B."/>
            <person name="Andreopoulos B."/>
            <person name="Martin F.M."/>
            <person name="Harder C.B."/>
            <person name="Rigling D."/>
            <person name="Ford K.L."/>
            <person name="Foster G.D."/>
            <person name="Pangilinan J."/>
            <person name="Papanicolaou A."/>
            <person name="Barry K."/>
            <person name="LaButti K."/>
            <person name="Viragh M."/>
            <person name="Koriabine M."/>
            <person name="Yan M."/>
            <person name="Riley R."/>
            <person name="Champramary S."/>
            <person name="Plett K.L."/>
            <person name="Tsai I.J."/>
            <person name="Slot J."/>
            <person name="Sipos G."/>
            <person name="Plett J."/>
            <person name="Nagy L.G."/>
            <person name="Grigoriev I.V."/>
        </authorList>
    </citation>
    <scope>NUCLEOTIDE SEQUENCE</scope>
    <source>
        <strain evidence="1">ICMP 16352</strain>
    </source>
</reference>
<dbReference type="AlphaFoldDB" id="A0AA39PQW1"/>